<evidence type="ECO:0000256" key="12">
    <source>
        <dbReference type="ARBA" id="ARBA00047652"/>
    </source>
</evidence>
<keyword evidence="8" id="KW-0520">NAD</keyword>
<dbReference type="PANTHER" id="PTHR11082">
    <property type="entry name" value="TRNA-DIHYDROURIDINE SYNTHASE"/>
    <property type="match status" value="1"/>
</dbReference>
<accession>A0A2N1JG77</accession>
<evidence type="ECO:0000256" key="4">
    <source>
        <dbReference type="ARBA" id="ARBA00022664"/>
    </source>
</evidence>
<organism evidence="18 19">
    <name type="scientific">Malassezia vespertilionis</name>
    <dbReference type="NCBI Taxonomy" id="2020962"/>
    <lineage>
        <taxon>Eukaryota</taxon>
        <taxon>Fungi</taxon>
        <taxon>Dikarya</taxon>
        <taxon>Basidiomycota</taxon>
        <taxon>Ustilaginomycotina</taxon>
        <taxon>Malasseziomycetes</taxon>
        <taxon>Malasseziales</taxon>
        <taxon>Malasseziaceae</taxon>
        <taxon>Malassezia</taxon>
    </lineage>
</organism>
<dbReference type="InterPro" id="IPR035587">
    <property type="entry name" value="DUS-like_FMN-bd"/>
</dbReference>
<evidence type="ECO:0000256" key="15">
    <source>
        <dbReference type="ARBA" id="ARBA00049447"/>
    </source>
</evidence>
<dbReference type="SUPFAM" id="SSF51395">
    <property type="entry name" value="FMN-linked oxidoreductases"/>
    <property type="match status" value="1"/>
</dbReference>
<dbReference type="InterPro" id="IPR018517">
    <property type="entry name" value="tRNA_hU_synthase_CS"/>
</dbReference>
<keyword evidence="5" id="KW-0819">tRNA processing</keyword>
<proteinExistence type="inferred from homology"/>
<evidence type="ECO:0000256" key="8">
    <source>
        <dbReference type="ARBA" id="ARBA00023027"/>
    </source>
</evidence>
<sequence length="659" mass="74008">MSRPNIPALDSFPETGTPEHAKLGGYDFYRSIGSPQRIVAPMVDQSELAWRVLSRRYGSDLVYTPMINAKVYVQKNKGSSRVREGYFNKAFAEEGAQELVLGTKKDTDRPLIVQFCANNPDMLLEAAQSVQDKCDAVDLNLGCPQQIAKRGNFGAFLMDDWHLIFTLINTLHRKLSVPVTVKFRVFDSLEKTLAYAKMIERAGAQLVTVHGRTRDMKGHNTHVANWEAIRAVKEALRIPVFANGNILYPQDWRDALAFTKCDGVMSAEGNLYNPTLFHTEIVQDLASLAHRGEEKPGFDALHIVHVANEYLDIVANLKTPTAGSALKGHMFKITRPALAIHADLRSVLGKAHSNEIAHGEDRVQEYRAFVVELTRRLEEDKLKAESYIAPADASRYYMKPLHVLDPHDTSKRPAFIPHWYLQPYFRPPLNPPKVTDIGLEDSEMRTHHGRTLKAQGNDEFAKANYAKAISFFLDAIAQLPPRPETNLEEKELGADDTADEHSTATHTPPEVMETILTEAVSLDGHLITSEIVELRVKLFANLAASHLKLEHYEETIKAATEAKERLGGWNHLSSALEDYKRLEKLDKEGRVPKASRAELYAALRRVPPLLENVSEKEKKEMMGNLKTLGNSFLGYFGLSTDNFQMQEQEGGGYSLNFVR</sequence>
<comment type="catalytic activity">
    <reaction evidence="12">
        <text>5,6-dihydrouridine(16) in tRNA + NADP(+) = uridine(16) in tRNA + NADPH + H(+)</text>
        <dbReference type="Rhea" id="RHEA:53376"/>
        <dbReference type="Rhea" id="RHEA-COMP:13543"/>
        <dbReference type="Rhea" id="RHEA-COMP:13544"/>
        <dbReference type="ChEBI" id="CHEBI:15378"/>
        <dbReference type="ChEBI" id="CHEBI:57783"/>
        <dbReference type="ChEBI" id="CHEBI:58349"/>
        <dbReference type="ChEBI" id="CHEBI:65315"/>
        <dbReference type="ChEBI" id="CHEBI:74443"/>
        <dbReference type="EC" id="1.3.1.88"/>
    </reaction>
    <physiologicalReaction direction="right-to-left" evidence="12">
        <dbReference type="Rhea" id="RHEA:53378"/>
    </physiologicalReaction>
</comment>
<comment type="catalytic activity">
    <reaction evidence="11">
        <text>5,6-dihydrouridine(17) in tRNA + NAD(+) = uridine(17) in tRNA + NADH + H(+)</text>
        <dbReference type="Rhea" id="RHEA:53372"/>
        <dbReference type="Rhea" id="RHEA-COMP:13541"/>
        <dbReference type="Rhea" id="RHEA-COMP:13542"/>
        <dbReference type="ChEBI" id="CHEBI:15378"/>
        <dbReference type="ChEBI" id="CHEBI:57540"/>
        <dbReference type="ChEBI" id="CHEBI:57945"/>
        <dbReference type="ChEBI" id="CHEBI:65315"/>
        <dbReference type="ChEBI" id="CHEBI:74443"/>
        <dbReference type="EC" id="1.3.1.88"/>
    </reaction>
    <physiologicalReaction direction="right-to-left" evidence="11">
        <dbReference type="Rhea" id="RHEA:53374"/>
    </physiologicalReaction>
</comment>
<evidence type="ECO:0000256" key="9">
    <source>
        <dbReference type="ARBA" id="ARBA00038313"/>
    </source>
</evidence>
<dbReference type="GO" id="GO:0017150">
    <property type="term" value="F:tRNA dihydrouridine synthase activity"/>
    <property type="evidence" value="ECO:0007669"/>
    <property type="project" value="InterPro"/>
</dbReference>
<evidence type="ECO:0000256" key="11">
    <source>
        <dbReference type="ARBA" id="ARBA00047287"/>
    </source>
</evidence>
<evidence type="ECO:0000256" key="10">
    <source>
        <dbReference type="ARBA" id="ARBA00038890"/>
    </source>
</evidence>
<evidence type="ECO:0000259" key="17">
    <source>
        <dbReference type="Pfam" id="PF01207"/>
    </source>
</evidence>
<evidence type="ECO:0000313" key="18">
    <source>
        <dbReference type="EMBL" id="PKI85539.1"/>
    </source>
</evidence>
<keyword evidence="4" id="KW-0507">mRNA processing</keyword>
<feature type="domain" description="DUS-like FMN-binding" evidence="17">
    <location>
        <begin position="39"/>
        <end position="282"/>
    </location>
</feature>
<comment type="catalytic activity">
    <reaction evidence="13">
        <text>a 5,6-dihydrouridine in mRNA + NAD(+) = a uridine in mRNA + NADH + H(+)</text>
        <dbReference type="Rhea" id="RHEA:69851"/>
        <dbReference type="Rhea" id="RHEA-COMP:14658"/>
        <dbReference type="Rhea" id="RHEA-COMP:17789"/>
        <dbReference type="ChEBI" id="CHEBI:15378"/>
        <dbReference type="ChEBI" id="CHEBI:57540"/>
        <dbReference type="ChEBI" id="CHEBI:57945"/>
        <dbReference type="ChEBI" id="CHEBI:65315"/>
        <dbReference type="ChEBI" id="CHEBI:74443"/>
    </reaction>
    <physiologicalReaction direction="right-to-left" evidence="13">
        <dbReference type="Rhea" id="RHEA:69853"/>
    </physiologicalReaction>
</comment>
<dbReference type="PROSITE" id="PS01136">
    <property type="entry name" value="UPF0034"/>
    <property type="match status" value="1"/>
</dbReference>
<comment type="cofactor">
    <cofactor evidence="1">
        <name>FMN</name>
        <dbReference type="ChEBI" id="CHEBI:58210"/>
    </cofactor>
</comment>
<dbReference type="EMBL" id="KZ454987">
    <property type="protein sequence ID" value="PKI85539.1"/>
    <property type="molecule type" value="Genomic_DNA"/>
</dbReference>
<keyword evidence="3" id="KW-0288">FMN</keyword>
<dbReference type="AlphaFoldDB" id="A0A2N1JG77"/>
<dbReference type="PANTHER" id="PTHR11082:SF5">
    <property type="entry name" value="TRNA-DIHYDROURIDINE(16_17) SYNTHASE [NAD(P)(+)]-LIKE"/>
    <property type="match status" value="1"/>
</dbReference>
<evidence type="ECO:0000256" key="5">
    <source>
        <dbReference type="ARBA" id="ARBA00022694"/>
    </source>
</evidence>
<dbReference type="Gene3D" id="3.20.20.70">
    <property type="entry name" value="Aldolase class I"/>
    <property type="match status" value="1"/>
</dbReference>
<evidence type="ECO:0000313" key="19">
    <source>
        <dbReference type="Proteomes" id="UP000232875"/>
    </source>
</evidence>
<comment type="catalytic activity">
    <reaction evidence="16">
        <text>5,6-dihydrouridine(17) in tRNA + NADP(+) = uridine(17) in tRNA + NADPH + H(+)</text>
        <dbReference type="Rhea" id="RHEA:53368"/>
        <dbReference type="Rhea" id="RHEA-COMP:13541"/>
        <dbReference type="Rhea" id="RHEA-COMP:13542"/>
        <dbReference type="ChEBI" id="CHEBI:15378"/>
        <dbReference type="ChEBI" id="CHEBI:57783"/>
        <dbReference type="ChEBI" id="CHEBI:58349"/>
        <dbReference type="ChEBI" id="CHEBI:65315"/>
        <dbReference type="ChEBI" id="CHEBI:74443"/>
        <dbReference type="EC" id="1.3.1.88"/>
    </reaction>
    <physiologicalReaction direction="right-to-left" evidence="16">
        <dbReference type="Rhea" id="RHEA:53370"/>
    </physiologicalReaction>
</comment>
<comment type="similarity">
    <text evidence="9">Belongs to the Dus family. Dus1 subfamily.</text>
</comment>
<comment type="catalytic activity">
    <reaction evidence="14">
        <text>5,6-dihydrouridine(16) in tRNA + NAD(+) = uridine(16) in tRNA + NADH + H(+)</text>
        <dbReference type="Rhea" id="RHEA:53380"/>
        <dbReference type="Rhea" id="RHEA-COMP:13543"/>
        <dbReference type="Rhea" id="RHEA-COMP:13544"/>
        <dbReference type="ChEBI" id="CHEBI:15378"/>
        <dbReference type="ChEBI" id="CHEBI:57540"/>
        <dbReference type="ChEBI" id="CHEBI:57945"/>
        <dbReference type="ChEBI" id="CHEBI:65315"/>
        <dbReference type="ChEBI" id="CHEBI:74443"/>
        <dbReference type="EC" id="1.3.1.88"/>
    </reaction>
    <physiologicalReaction direction="right-to-left" evidence="14">
        <dbReference type="Rhea" id="RHEA:53382"/>
    </physiologicalReaction>
</comment>
<dbReference type="Gene3D" id="1.25.40.10">
    <property type="entry name" value="Tetratricopeptide repeat domain"/>
    <property type="match status" value="1"/>
</dbReference>
<reference evidence="18 19" key="1">
    <citation type="submission" date="2017-10" db="EMBL/GenBank/DDBJ databases">
        <title>A novel species of cold-tolerant Malassezia isolated from bats.</title>
        <authorList>
            <person name="Lorch J.M."/>
            <person name="Palmer J.M."/>
            <person name="Vanderwolf K.J."/>
            <person name="Schmidt K.Z."/>
            <person name="Verant M.L."/>
            <person name="Weller T.J."/>
            <person name="Blehert D.S."/>
        </authorList>
    </citation>
    <scope>NUCLEOTIDE SEQUENCE [LARGE SCALE GENOMIC DNA]</scope>
    <source>
        <strain evidence="18 19">NWHC:44797-103</strain>
    </source>
</reference>
<dbReference type="Proteomes" id="UP000232875">
    <property type="component" value="Unassembled WGS sequence"/>
</dbReference>
<dbReference type="CDD" id="cd02801">
    <property type="entry name" value="DUS_like_FMN"/>
    <property type="match status" value="1"/>
</dbReference>
<evidence type="ECO:0000256" key="1">
    <source>
        <dbReference type="ARBA" id="ARBA00001917"/>
    </source>
</evidence>
<dbReference type="SUPFAM" id="SSF48452">
    <property type="entry name" value="TPR-like"/>
    <property type="match status" value="1"/>
</dbReference>
<keyword evidence="19" id="KW-1185">Reference proteome</keyword>
<dbReference type="Pfam" id="PF01207">
    <property type="entry name" value="Dus"/>
    <property type="match status" value="1"/>
</dbReference>
<comment type="catalytic activity">
    <reaction evidence="15">
        <text>a 5,6-dihydrouridine in mRNA + NADP(+) = a uridine in mRNA + NADPH + H(+)</text>
        <dbReference type="Rhea" id="RHEA:69855"/>
        <dbReference type="Rhea" id="RHEA-COMP:14658"/>
        <dbReference type="Rhea" id="RHEA-COMP:17789"/>
        <dbReference type="ChEBI" id="CHEBI:15378"/>
        <dbReference type="ChEBI" id="CHEBI:57783"/>
        <dbReference type="ChEBI" id="CHEBI:58349"/>
        <dbReference type="ChEBI" id="CHEBI:65315"/>
        <dbReference type="ChEBI" id="CHEBI:74443"/>
    </reaction>
    <physiologicalReaction direction="right-to-left" evidence="15">
        <dbReference type="Rhea" id="RHEA:69857"/>
    </physiologicalReaction>
</comment>
<evidence type="ECO:0000256" key="6">
    <source>
        <dbReference type="ARBA" id="ARBA00022857"/>
    </source>
</evidence>
<keyword evidence="2" id="KW-0285">Flavoprotein</keyword>
<evidence type="ECO:0000256" key="3">
    <source>
        <dbReference type="ARBA" id="ARBA00022643"/>
    </source>
</evidence>
<name>A0A2N1JG77_9BASI</name>
<dbReference type="InterPro" id="IPR013785">
    <property type="entry name" value="Aldolase_TIM"/>
</dbReference>
<keyword evidence="6" id="KW-0521">NADP</keyword>
<evidence type="ECO:0000256" key="14">
    <source>
        <dbReference type="ARBA" id="ARBA00048934"/>
    </source>
</evidence>
<evidence type="ECO:0000256" key="2">
    <source>
        <dbReference type="ARBA" id="ARBA00022630"/>
    </source>
</evidence>
<dbReference type="STRING" id="2020962.A0A2N1JG77"/>
<evidence type="ECO:0000256" key="16">
    <source>
        <dbReference type="ARBA" id="ARBA00049467"/>
    </source>
</evidence>
<dbReference type="EC" id="1.3.1.88" evidence="10"/>
<gene>
    <name evidence="18" type="ORF">MVES_000107</name>
</gene>
<keyword evidence="7" id="KW-0560">Oxidoreductase</keyword>
<dbReference type="OrthoDB" id="272303at2759"/>
<evidence type="ECO:0000256" key="13">
    <source>
        <dbReference type="ARBA" id="ARBA00048342"/>
    </source>
</evidence>
<dbReference type="InterPro" id="IPR011990">
    <property type="entry name" value="TPR-like_helical_dom_sf"/>
</dbReference>
<dbReference type="GO" id="GO:0006397">
    <property type="term" value="P:mRNA processing"/>
    <property type="evidence" value="ECO:0007669"/>
    <property type="project" value="UniProtKB-KW"/>
</dbReference>
<dbReference type="GO" id="GO:0050660">
    <property type="term" value="F:flavin adenine dinucleotide binding"/>
    <property type="evidence" value="ECO:0007669"/>
    <property type="project" value="InterPro"/>
</dbReference>
<protein>
    <recommendedName>
        <fullName evidence="10">tRNA-dihydrouridine(16/17) synthase [NAD(P)(+)]</fullName>
        <ecNumber evidence="10">1.3.1.88</ecNumber>
    </recommendedName>
</protein>
<evidence type="ECO:0000256" key="7">
    <source>
        <dbReference type="ARBA" id="ARBA00023002"/>
    </source>
</evidence>